<sequence length="49" mass="4984">MDLLPESPARGVPVSPPLDVTLNHSGPSSIEKLRGSPSASKASSAIEVT</sequence>
<gene>
    <name evidence="2" type="ORF">EV02_1970</name>
</gene>
<feature type="region of interest" description="Disordered" evidence="1">
    <location>
        <begin position="1"/>
        <end position="49"/>
    </location>
</feature>
<evidence type="ECO:0000313" key="2">
    <source>
        <dbReference type="EMBL" id="KGG07638.1"/>
    </source>
</evidence>
<protein>
    <submittedName>
        <fullName evidence="2">Uncharacterized protein</fullName>
    </submittedName>
</protein>
<accession>A0A0A2B0N7</accession>
<proteinExistence type="predicted"/>
<evidence type="ECO:0000256" key="1">
    <source>
        <dbReference type="SAM" id="MobiDB-lite"/>
    </source>
</evidence>
<evidence type="ECO:0000313" key="3">
    <source>
        <dbReference type="Proteomes" id="UP000030345"/>
    </source>
</evidence>
<dbReference type="AlphaFoldDB" id="A0A0A2B0N7"/>
<organism evidence="2 3">
    <name type="scientific">Prochlorococcus marinus str. SB</name>
    <dbReference type="NCBI Taxonomy" id="59926"/>
    <lineage>
        <taxon>Bacteria</taxon>
        <taxon>Bacillati</taxon>
        <taxon>Cyanobacteriota</taxon>
        <taxon>Cyanophyceae</taxon>
        <taxon>Synechococcales</taxon>
        <taxon>Prochlorococcaceae</taxon>
        <taxon>Prochlorococcus</taxon>
    </lineage>
</organism>
<name>A0A0A2B0N7_PROMR</name>
<dbReference type="Proteomes" id="UP000030345">
    <property type="component" value="Unassembled WGS sequence"/>
</dbReference>
<dbReference type="EMBL" id="JNAS01000003">
    <property type="protein sequence ID" value="KGG07638.1"/>
    <property type="molecule type" value="Genomic_DNA"/>
</dbReference>
<reference evidence="3" key="1">
    <citation type="journal article" date="2014" name="Sci. Data">
        <title>Genomes of diverse isolates of the marine cyanobacterium Prochlorococcus.</title>
        <authorList>
            <person name="Biller S."/>
            <person name="Berube P."/>
            <person name="Thompson J."/>
            <person name="Kelly L."/>
            <person name="Roggensack S."/>
            <person name="Awad L."/>
            <person name="Roache-Johnson K."/>
            <person name="Ding H."/>
            <person name="Giovannoni S.J."/>
            <person name="Moore L.R."/>
            <person name="Chisholm S.W."/>
        </authorList>
    </citation>
    <scope>NUCLEOTIDE SEQUENCE [LARGE SCALE GENOMIC DNA]</scope>
    <source>
        <strain evidence="3">SB</strain>
    </source>
</reference>
<comment type="caution">
    <text evidence="2">The sequence shown here is derived from an EMBL/GenBank/DDBJ whole genome shotgun (WGS) entry which is preliminary data.</text>
</comment>